<evidence type="ECO:0000256" key="2">
    <source>
        <dbReference type="ARBA" id="ARBA00023125"/>
    </source>
</evidence>
<keyword evidence="3" id="KW-0804">Transcription</keyword>
<dbReference type="SUPFAM" id="SSF46689">
    <property type="entry name" value="Homeodomain-like"/>
    <property type="match status" value="1"/>
</dbReference>
<evidence type="ECO:0000256" key="3">
    <source>
        <dbReference type="ARBA" id="ARBA00023163"/>
    </source>
</evidence>
<dbReference type="InterPro" id="IPR001647">
    <property type="entry name" value="HTH_TetR"/>
</dbReference>
<gene>
    <name evidence="6" type="ORF">M8330_21130</name>
</gene>
<evidence type="ECO:0000259" key="5">
    <source>
        <dbReference type="PROSITE" id="PS50977"/>
    </source>
</evidence>
<dbReference type="GO" id="GO:0003677">
    <property type="term" value="F:DNA binding"/>
    <property type="evidence" value="ECO:0007669"/>
    <property type="project" value="UniProtKB-UniRule"/>
</dbReference>
<feature type="domain" description="HTH tetR-type" evidence="5">
    <location>
        <begin position="9"/>
        <end position="69"/>
    </location>
</feature>
<keyword evidence="7" id="KW-1185">Reference proteome</keyword>
<name>A0A9X2DBC9_9ACTN</name>
<evidence type="ECO:0000313" key="6">
    <source>
        <dbReference type="EMBL" id="MCM0622797.1"/>
    </source>
</evidence>
<dbReference type="PRINTS" id="PR00455">
    <property type="entry name" value="HTHTETR"/>
</dbReference>
<dbReference type="PROSITE" id="PS50977">
    <property type="entry name" value="HTH_TETR_2"/>
    <property type="match status" value="1"/>
</dbReference>
<sequence length="199" mass="22178">MTQTRRRRPSARQRLLEAADDLFYTRGIASTGVDAVIARAGVATASLYKNFAGKDDLVASYLDARDARWQEHWEFHIAQHQDPHGRVLALFDALRTWETEPGTSRGCAHAAASVQLPPDHPGHAVAQRHKQRIIERLRQLLDEAGHPNPNEASLDLMVIYEGTFSLLALNLDADPVARARQLAHQRLSITGAPNRARDE</sequence>
<organism evidence="6 7">
    <name type="scientific">Nocardioides bruguierae</name>
    <dbReference type="NCBI Taxonomy" id="2945102"/>
    <lineage>
        <taxon>Bacteria</taxon>
        <taxon>Bacillati</taxon>
        <taxon>Actinomycetota</taxon>
        <taxon>Actinomycetes</taxon>
        <taxon>Propionibacteriales</taxon>
        <taxon>Nocardioidaceae</taxon>
        <taxon>Nocardioides</taxon>
    </lineage>
</organism>
<keyword evidence="2 4" id="KW-0238">DNA-binding</keyword>
<reference evidence="6" key="1">
    <citation type="submission" date="2022-05" db="EMBL/GenBank/DDBJ databases">
        <authorList>
            <person name="Tuo L."/>
        </authorList>
    </citation>
    <scope>NUCLEOTIDE SEQUENCE</scope>
    <source>
        <strain evidence="6">BSK12Z-4</strain>
    </source>
</reference>
<evidence type="ECO:0000313" key="7">
    <source>
        <dbReference type="Proteomes" id="UP001139485"/>
    </source>
</evidence>
<dbReference type="RefSeq" id="WP_250828957.1">
    <property type="nucleotide sequence ID" value="NZ_JAMOIL010000050.1"/>
</dbReference>
<evidence type="ECO:0000256" key="1">
    <source>
        <dbReference type="ARBA" id="ARBA00023015"/>
    </source>
</evidence>
<protein>
    <submittedName>
        <fullName evidence="6">TetR/AcrR family transcriptional regulator</fullName>
    </submittedName>
</protein>
<comment type="caution">
    <text evidence="6">The sequence shown here is derived from an EMBL/GenBank/DDBJ whole genome shotgun (WGS) entry which is preliminary data.</text>
</comment>
<dbReference type="AlphaFoldDB" id="A0A9X2DBC9"/>
<dbReference type="InterPro" id="IPR036271">
    <property type="entry name" value="Tet_transcr_reg_TetR-rel_C_sf"/>
</dbReference>
<dbReference type="InterPro" id="IPR009057">
    <property type="entry name" value="Homeodomain-like_sf"/>
</dbReference>
<feature type="DNA-binding region" description="H-T-H motif" evidence="4">
    <location>
        <begin position="32"/>
        <end position="51"/>
    </location>
</feature>
<accession>A0A9X2DBC9</accession>
<dbReference type="EMBL" id="JAMOIL010000050">
    <property type="protein sequence ID" value="MCM0622797.1"/>
    <property type="molecule type" value="Genomic_DNA"/>
</dbReference>
<dbReference type="Gene3D" id="1.10.357.10">
    <property type="entry name" value="Tetracycline Repressor, domain 2"/>
    <property type="match status" value="1"/>
</dbReference>
<keyword evidence="1" id="KW-0805">Transcription regulation</keyword>
<dbReference type="Proteomes" id="UP001139485">
    <property type="component" value="Unassembled WGS sequence"/>
</dbReference>
<dbReference type="PANTHER" id="PTHR47506">
    <property type="entry name" value="TRANSCRIPTIONAL REGULATORY PROTEIN"/>
    <property type="match status" value="1"/>
</dbReference>
<evidence type="ECO:0000256" key="4">
    <source>
        <dbReference type="PROSITE-ProRule" id="PRU00335"/>
    </source>
</evidence>
<dbReference type="SUPFAM" id="SSF48498">
    <property type="entry name" value="Tetracyclin repressor-like, C-terminal domain"/>
    <property type="match status" value="1"/>
</dbReference>
<dbReference type="Pfam" id="PF00440">
    <property type="entry name" value="TetR_N"/>
    <property type="match status" value="1"/>
</dbReference>
<dbReference type="PANTHER" id="PTHR47506:SF1">
    <property type="entry name" value="HTH-TYPE TRANSCRIPTIONAL REGULATOR YJDC"/>
    <property type="match status" value="1"/>
</dbReference>
<proteinExistence type="predicted"/>